<accession>A0A507BDL6</accession>
<dbReference type="GeneID" id="41972298"/>
<dbReference type="InterPro" id="IPR041667">
    <property type="entry name" value="Cupin_8"/>
</dbReference>
<dbReference type="Pfam" id="PF13621">
    <property type="entry name" value="Cupin_8"/>
    <property type="match status" value="1"/>
</dbReference>
<evidence type="ECO:0000313" key="2">
    <source>
        <dbReference type="EMBL" id="TPX15021.1"/>
    </source>
</evidence>
<dbReference type="RefSeq" id="XP_030996732.1">
    <property type="nucleotide sequence ID" value="XM_031139307.1"/>
</dbReference>
<evidence type="ECO:0000313" key="3">
    <source>
        <dbReference type="Proteomes" id="UP000319257"/>
    </source>
</evidence>
<dbReference type="InterPro" id="IPR003347">
    <property type="entry name" value="JmjC_dom"/>
</dbReference>
<sequence>MSTLPCRQLHAACATAAHQIADECGLDDHGVAIHDSLRTEGPLAPCGKPMVIALGNLAVRVLALYASSRGQHEAVPGESTGLQASNESTLVSELDELISATYTKFYAYISGGLPRYWRQMYTDASILKFALLYSSYPASASSTGVGTIPDVASVDALIKPLDLALILAGGAGEKRGSGWIHQALALLHETWKHHLGDDRSVEVNEGWQDQPCFSEAEPLTPPVTNPVKRVRPLPMWEFQQFLDGAGSCLKPLVVTDLIKNWPAYTTHPWKCPNYLLSRTFEGRRLVPVEIGRSYVDADWEQEIMAFGDFLSSKIIKPTPSDHDGKTGYLAQHALFRQLPQLRGDIAIPDYCYTAPPPHPDPSRRRPELDEPLVNAWLGPAGTITPLHTDPYHNLLTQVVGRKYVRLYAPTEGAKMRARGEENGVDMRNTSAVDVGAVEGWDGTAPGSRFRSGELESFRAVPFVDCILGPGDALYIPVGWWHYVRSLSVSVSISFWWN</sequence>
<dbReference type="PROSITE" id="PS51184">
    <property type="entry name" value="JMJC"/>
    <property type="match status" value="1"/>
</dbReference>
<dbReference type="OrthoDB" id="47172at2759"/>
<protein>
    <recommendedName>
        <fullName evidence="1">JmjC domain-containing protein</fullName>
    </recommendedName>
</protein>
<dbReference type="PANTHER" id="PTHR12461:SF101">
    <property type="entry name" value="TRNA WYBUTOSINE-SYNTHESIZING PROTEIN 4"/>
    <property type="match status" value="1"/>
</dbReference>
<dbReference type="Proteomes" id="UP000319257">
    <property type="component" value="Unassembled WGS sequence"/>
</dbReference>
<name>A0A507BDL6_9PEZI</name>
<dbReference type="AlphaFoldDB" id="A0A507BDL6"/>
<keyword evidence="3" id="KW-1185">Reference proteome</keyword>
<evidence type="ECO:0000259" key="1">
    <source>
        <dbReference type="PROSITE" id="PS51184"/>
    </source>
</evidence>
<dbReference type="STRING" id="1093900.A0A507BDL6"/>
<dbReference type="SUPFAM" id="SSF51197">
    <property type="entry name" value="Clavaminate synthase-like"/>
    <property type="match status" value="1"/>
</dbReference>
<dbReference type="SMART" id="SM00558">
    <property type="entry name" value="JmjC"/>
    <property type="match status" value="1"/>
</dbReference>
<dbReference type="PANTHER" id="PTHR12461">
    <property type="entry name" value="HYPOXIA-INDUCIBLE FACTOR 1 ALPHA INHIBITOR-RELATED"/>
    <property type="match status" value="1"/>
</dbReference>
<proteinExistence type="predicted"/>
<dbReference type="EMBL" id="SKBQ01000024">
    <property type="protein sequence ID" value="TPX15021.1"/>
    <property type="molecule type" value="Genomic_DNA"/>
</dbReference>
<gene>
    <name evidence="2" type="ORF">E0L32_004851</name>
</gene>
<organism evidence="2 3">
    <name type="scientific">Thyridium curvatum</name>
    <dbReference type="NCBI Taxonomy" id="1093900"/>
    <lineage>
        <taxon>Eukaryota</taxon>
        <taxon>Fungi</taxon>
        <taxon>Dikarya</taxon>
        <taxon>Ascomycota</taxon>
        <taxon>Pezizomycotina</taxon>
        <taxon>Sordariomycetes</taxon>
        <taxon>Sordariomycetidae</taxon>
        <taxon>Thyridiales</taxon>
        <taxon>Thyridiaceae</taxon>
        <taxon>Thyridium</taxon>
    </lineage>
</organism>
<reference evidence="2 3" key="1">
    <citation type="submission" date="2019-06" db="EMBL/GenBank/DDBJ databases">
        <title>Draft genome sequence of the filamentous fungus Phialemoniopsis curvata isolated from diesel fuel.</title>
        <authorList>
            <person name="Varaljay V.A."/>
            <person name="Lyon W.J."/>
            <person name="Crouch A.L."/>
            <person name="Drake C.E."/>
            <person name="Hollomon J.M."/>
            <person name="Nadeau L.J."/>
            <person name="Nunn H.S."/>
            <person name="Stevenson B.S."/>
            <person name="Bojanowski C.L."/>
            <person name="Crookes-Goodson W.J."/>
        </authorList>
    </citation>
    <scope>NUCLEOTIDE SEQUENCE [LARGE SCALE GENOMIC DNA]</scope>
    <source>
        <strain evidence="2 3">D216</strain>
    </source>
</reference>
<dbReference type="InParanoid" id="A0A507BDL6"/>
<dbReference type="Gene3D" id="2.60.120.650">
    <property type="entry name" value="Cupin"/>
    <property type="match status" value="1"/>
</dbReference>
<comment type="caution">
    <text evidence="2">The sequence shown here is derived from an EMBL/GenBank/DDBJ whole genome shotgun (WGS) entry which is preliminary data.</text>
</comment>
<feature type="domain" description="JmjC" evidence="1">
    <location>
        <begin position="336"/>
        <end position="497"/>
    </location>
</feature>